<evidence type="ECO:0000256" key="1">
    <source>
        <dbReference type="ARBA" id="ARBA00022729"/>
    </source>
</evidence>
<dbReference type="Proteomes" id="UP001388259">
    <property type="component" value="Unassembled WGS sequence"/>
</dbReference>
<organism evidence="3 5">
    <name type="scientific">Aequorivita flava</name>
    <dbReference type="NCBI Taxonomy" id="3114371"/>
    <lineage>
        <taxon>Bacteria</taxon>
        <taxon>Pseudomonadati</taxon>
        <taxon>Bacteroidota</taxon>
        <taxon>Flavobacteriia</taxon>
        <taxon>Flavobacteriales</taxon>
        <taxon>Flavobacteriaceae</taxon>
        <taxon>Aequorivita</taxon>
    </lineage>
</organism>
<dbReference type="EMBL" id="JAZBJM010000002">
    <property type="protein sequence ID" value="MEM0517809.1"/>
    <property type="molecule type" value="Genomic_DNA"/>
</dbReference>
<accession>A0AB35YRP0</accession>
<dbReference type="RefSeq" id="WP_342686945.1">
    <property type="nucleotide sequence ID" value="NZ_JAZBJM010000002.1"/>
</dbReference>
<keyword evidence="6" id="KW-1185">Reference proteome</keyword>
<proteinExistence type="predicted"/>
<dbReference type="AlphaFoldDB" id="A0AB35YRP0"/>
<gene>
    <name evidence="4" type="ORF">VZD24_02545</name>
    <name evidence="3" type="ORF">VZD85_05560</name>
</gene>
<evidence type="ECO:0000313" key="5">
    <source>
        <dbReference type="Proteomes" id="UP001388259"/>
    </source>
</evidence>
<dbReference type="Pfam" id="PF13517">
    <property type="entry name" value="FG-GAP_3"/>
    <property type="match status" value="3"/>
</dbReference>
<dbReference type="Proteomes" id="UP001390963">
    <property type="component" value="Unassembled WGS sequence"/>
</dbReference>
<reference evidence="3 6" key="1">
    <citation type="submission" date="2024-01" db="EMBL/GenBank/DDBJ databases">
        <title>Aequorivita flavus sp. nov., isolated from deep-sea sediment.</title>
        <authorList>
            <person name="Chen X."/>
        </authorList>
    </citation>
    <scope>NUCLEOTIDE SEQUENCE</scope>
    <source>
        <strain evidence="3">MCCC 1A16923</strain>
        <strain evidence="4 6">MCCC 1A16935</strain>
    </source>
</reference>
<dbReference type="Pfam" id="PF18962">
    <property type="entry name" value="Por_Secre_tail"/>
    <property type="match status" value="1"/>
</dbReference>
<evidence type="ECO:0000313" key="6">
    <source>
        <dbReference type="Proteomes" id="UP001390963"/>
    </source>
</evidence>
<dbReference type="Gene3D" id="2.130.10.130">
    <property type="entry name" value="Integrin alpha, N-terminal"/>
    <property type="match status" value="2"/>
</dbReference>
<keyword evidence="1" id="KW-0732">Signal</keyword>
<dbReference type="InterPro" id="IPR028994">
    <property type="entry name" value="Integrin_alpha_N"/>
</dbReference>
<dbReference type="InterPro" id="IPR013517">
    <property type="entry name" value="FG-GAP"/>
</dbReference>
<protein>
    <submittedName>
        <fullName evidence="3">T9SS type A sorting domain-containing protein</fullName>
    </submittedName>
</protein>
<sequence length="458" mass="49531">MMKYLCLSIFILYNINVNSQFGPQRIISQNADGTQIIFSADLDGDGKKDILSANKFGDNLTWYKNMDGHGNFGPQSIIGNFARANSIFAADLDNDGDFDVIATSSFLNQIVWYENVDGQGNFGPKQIISSTAQGAFSAIAADLDGDGDLDLVSASGLDSTIAWYENLDGQGNFGPKKIISSSNDNCRVIVAVDIDNDGDLDIVANGTNGITLSWFENLDGQGNFGTKTAISSTAIYPNGLACIDLDGDGDFDILIVSPASNSISWFENLNGMGQFGAEIIIAADLSNAWSIYSTDIDNDGDNDILATSAGPAGGEVVWFENFDGLGSFSTKKIISREVQSPRSVIAADIDNDSDMDVIASSQNDDKIAWYENFTILGVEENKRATFKVYPNPVKNILNIEAQTAMSVKTTMLYDVFGRLLFKKEGMASQLNFDIYAVGIYLLKLDSGMGEQSFKVIKE</sequence>
<comment type="caution">
    <text evidence="3">The sequence shown here is derived from an EMBL/GenBank/DDBJ whole genome shotgun (WGS) entry which is preliminary data.</text>
</comment>
<evidence type="ECO:0000313" key="3">
    <source>
        <dbReference type="EMBL" id="MEM0517809.1"/>
    </source>
</evidence>
<dbReference type="PANTHER" id="PTHR44103:SF1">
    <property type="entry name" value="PROPROTEIN CONVERTASE P"/>
    <property type="match status" value="1"/>
</dbReference>
<dbReference type="EMBL" id="JBANCF010000002">
    <property type="protein sequence ID" value="MEM0572384.1"/>
    <property type="molecule type" value="Genomic_DNA"/>
</dbReference>
<dbReference type="PANTHER" id="PTHR44103">
    <property type="entry name" value="PROPROTEIN CONVERTASE P"/>
    <property type="match status" value="1"/>
</dbReference>
<evidence type="ECO:0000259" key="2">
    <source>
        <dbReference type="Pfam" id="PF18962"/>
    </source>
</evidence>
<dbReference type="NCBIfam" id="TIGR04183">
    <property type="entry name" value="Por_Secre_tail"/>
    <property type="match status" value="1"/>
</dbReference>
<name>A0AB35YRP0_9FLAO</name>
<dbReference type="SUPFAM" id="SSF69318">
    <property type="entry name" value="Integrin alpha N-terminal domain"/>
    <property type="match status" value="2"/>
</dbReference>
<evidence type="ECO:0000313" key="4">
    <source>
        <dbReference type="EMBL" id="MEM0572384.1"/>
    </source>
</evidence>
<dbReference type="InterPro" id="IPR026444">
    <property type="entry name" value="Secre_tail"/>
</dbReference>
<feature type="domain" description="Secretion system C-terminal sorting" evidence="2">
    <location>
        <begin position="388"/>
        <end position="455"/>
    </location>
</feature>